<accession>A0ABV9VHL4</accession>
<dbReference type="Proteomes" id="UP001595908">
    <property type="component" value="Unassembled WGS sequence"/>
</dbReference>
<evidence type="ECO:0000313" key="3">
    <source>
        <dbReference type="Proteomes" id="UP001595908"/>
    </source>
</evidence>
<evidence type="ECO:0000313" key="2">
    <source>
        <dbReference type="EMBL" id="MFC4982397.1"/>
    </source>
</evidence>
<sequence>MRVKSGRADRGATSVRAVREHRNDDRHTVVAAVDGQWLVRGKDGRLTAYARHTDGVLRWTETRPGGPEWSGPDLFEIAHLTHLSLAQGADGYVHFLGRRSVPTKDGPPVVDVMHAIQYQSGRALSGWHSLGNPRKNTDQASGMGAPVGTVSPSGLVHFFVRTAAGGVMLRRDDKAGTWESWHNMNARGAEEGIAVTLGLSGAVDLLVQGPGSAMHWRQTSPDGSFSREQDIPVQMAPASVTALETAPGRCTYYWTDPATGGVVAYRLGGWVIPLGGAPAEGPVSVLRAALDGYDCTVLAHRDPDGHVMVAACGTENEAGGLWWSPTGERTGMPPALAIDSMGRVVLGVIGADGAPYIARQNSEPGLAMGPAERL</sequence>
<gene>
    <name evidence="2" type="ORF">ACFPL4_29310</name>
</gene>
<dbReference type="EMBL" id="JBHSJE010000010">
    <property type="protein sequence ID" value="MFC4982397.1"/>
    <property type="molecule type" value="Genomic_DNA"/>
</dbReference>
<name>A0ABV9VHL4_STRAZ</name>
<keyword evidence="3" id="KW-1185">Reference proteome</keyword>
<proteinExistence type="predicted"/>
<evidence type="ECO:0000256" key="1">
    <source>
        <dbReference type="SAM" id="MobiDB-lite"/>
    </source>
</evidence>
<feature type="compositionally biased region" description="Basic and acidic residues" evidence="1">
    <location>
        <begin position="1"/>
        <end position="10"/>
    </location>
</feature>
<organism evidence="2 3">
    <name type="scientific">Streptomyces atroolivaceus</name>
    <dbReference type="NCBI Taxonomy" id="66869"/>
    <lineage>
        <taxon>Bacteria</taxon>
        <taxon>Bacillati</taxon>
        <taxon>Actinomycetota</taxon>
        <taxon>Actinomycetes</taxon>
        <taxon>Kitasatosporales</taxon>
        <taxon>Streptomycetaceae</taxon>
        <taxon>Streptomyces</taxon>
    </lineage>
</organism>
<comment type="caution">
    <text evidence="2">The sequence shown here is derived from an EMBL/GenBank/DDBJ whole genome shotgun (WGS) entry which is preliminary data.</text>
</comment>
<protein>
    <submittedName>
        <fullName evidence="2">Uncharacterized protein</fullName>
    </submittedName>
</protein>
<dbReference type="GeneID" id="31233489"/>
<reference evidence="3" key="1">
    <citation type="journal article" date="2019" name="Int. J. Syst. Evol. Microbiol.">
        <title>The Global Catalogue of Microorganisms (GCM) 10K type strain sequencing project: providing services to taxonomists for standard genome sequencing and annotation.</title>
        <authorList>
            <consortium name="The Broad Institute Genomics Platform"/>
            <consortium name="The Broad Institute Genome Sequencing Center for Infectious Disease"/>
            <person name="Wu L."/>
            <person name="Ma J."/>
        </authorList>
    </citation>
    <scope>NUCLEOTIDE SEQUENCE [LARGE SCALE GENOMIC DNA]</scope>
    <source>
        <strain evidence="3">ICMP 257</strain>
    </source>
</reference>
<dbReference type="SUPFAM" id="SSF89372">
    <property type="entry name" value="Fucose-specific lectin"/>
    <property type="match status" value="1"/>
</dbReference>
<dbReference type="RefSeq" id="WP_033300074.1">
    <property type="nucleotide sequence ID" value="NZ_JBFAGR010000034.1"/>
</dbReference>
<feature type="region of interest" description="Disordered" evidence="1">
    <location>
        <begin position="1"/>
        <end position="21"/>
    </location>
</feature>